<dbReference type="AlphaFoldDB" id="A0A286GUR1"/>
<sequence>MPDAALLPVDAPFPLRRRFRRRILPGLLVFVLMLAVLAAFGGRRLVEGIYLDLAQARAESIAALIQREAPEGWSALIRGHEPPAVVWAGPHAEALRGAFAEALSDGRLARLKVYRPDRTTVFSTDGDEIGAVDDGDALKALVAEGRPQVVDKPDPDGPLYELYVAHRDAGGAVVAVFELYERQVFLDAILLRTLAPAVAVPVGLLAGLVWLLARLVGRAQADIDGRTARLVDLRRRLETFVSRSAVQATRSGGGAAEGRRLVMTLLYSDVRDFSGFAELATPEAVVAFLNHLMSLQVAAVQDHGGDVDKMIGDALLARFDGPGAEARAVAAAEDLLAAVAAAGLPRGVGVGVFTGAVVSGAIGPAERRDYTVIGDAVNVAARLCTLAAAGELVADAATLARAGIDDAAWAPVQAVPVKGRREPVPVRRRQGRVVDSVSTECAPGS</sequence>
<dbReference type="GO" id="GO:0009190">
    <property type="term" value="P:cyclic nucleotide biosynthetic process"/>
    <property type="evidence" value="ECO:0007669"/>
    <property type="project" value="InterPro"/>
</dbReference>
<dbReference type="InterPro" id="IPR029787">
    <property type="entry name" value="Nucleotide_cyclase"/>
</dbReference>
<dbReference type="Proteomes" id="UP000219621">
    <property type="component" value="Unassembled WGS sequence"/>
</dbReference>
<proteinExistence type="predicted"/>
<dbReference type="GO" id="GO:0004016">
    <property type="term" value="F:adenylate cyclase activity"/>
    <property type="evidence" value="ECO:0007669"/>
    <property type="project" value="UniProtKB-ARBA"/>
</dbReference>
<dbReference type="PANTHER" id="PTHR43081">
    <property type="entry name" value="ADENYLATE CYCLASE, TERMINAL-DIFFERENTIATION SPECIFIC-RELATED"/>
    <property type="match status" value="1"/>
</dbReference>
<evidence type="ECO:0000313" key="3">
    <source>
        <dbReference type="EMBL" id="SOD98859.1"/>
    </source>
</evidence>
<dbReference type="GO" id="GO:0035556">
    <property type="term" value="P:intracellular signal transduction"/>
    <property type="evidence" value="ECO:0007669"/>
    <property type="project" value="InterPro"/>
</dbReference>
<reference evidence="3 4" key="1">
    <citation type="submission" date="2017-09" db="EMBL/GenBank/DDBJ databases">
        <authorList>
            <person name="Ehlers B."/>
            <person name="Leendertz F.H."/>
        </authorList>
    </citation>
    <scope>NUCLEOTIDE SEQUENCE [LARGE SCALE GENOMIC DNA]</scope>
    <source>
        <strain evidence="3 4">USBA 140</strain>
    </source>
</reference>
<evidence type="ECO:0000313" key="4">
    <source>
        <dbReference type="Proteomes" id="UP000219621"/>
    </source>
</evidence>
<keyword evidence="1" id="KW-0812">Transmembrane</keyword>
<keyword evidence="4" id="KW-1185">Reference proteome</keyword>
<protein>
    <submittedName>
        <fullName evidence="3">Adenylate cyclase, class 3</fullName>
    </submittedName>
</protein>
<dbReference type="Pfam" id="PF00211">
    <property type="entry name" value="Guanylate_cyc"/>
    <property type="match status" value="1"/>
</dbReference>
<evidence type="ECO:0000259" key="2">
    <source>
        <dbReference type="PROSITE" id="PS50125"/>
    </source>
</evidence>
<dbReference type="PROSITE" id="PS50125">
    <property type="entry name" value="GUANYLATE_CYCLASE_2"/>
    <property type="match status" value="1"/>
</dbReference>
<organism evidence="3 4">
    <name type="scientific">Caenispirillum bisanense</name>
    <dbReference type="NCBI Taxonomy" id="414052"/>
    <lineage>
        <taxon>Bacteria</taxon>
        <taxon>Pseudomonadati</taxon>
        <taxon>Pseudomonadota</taxon>
        <taxon>Alphaproteobacteria</taxon>
        <taxon>Rhodospirillales</taxon>
        <taxon>Novispirillaceae</taxon>
        <taxon>Caenispirillum</taxon>
    </lineage>
</organism>
<dbReference type="SUPFAM" id="SSF55073">
    <property type="entry name" value="Nucleotide cyclase"/>
    <property type="match status" value="1"/>
</dbReference>
<dbReference type="Gene3D" id="3.30.70.1230">
    <property type="entry name" value="Nucleotide cyclase"/>
    <property type="match status" value="1"/>
</dbReference>
<dbReference type="EMBL" id="OCNJ01000008">
    <property type="protein sequence ID" value="SOD98859.1"/>
    <property type="molecule type" value="Genomic_DNA"/>
</dbReference>
<name>A0A286GUR1_9PROT</name>
<feature type="transmembrane region" description="Helical" evidence="1">
    <location>
        <begin position="23"/>
        <end position="42"/>
    </location>
</feature>
<gene>
    <name evidence="3" type="ORF">SAMN05421508_108111</name>
</gene>
<dbReference type="SMART" id="SM00044">
    <property type="entry name" value="CYCc"/>
    <property type="match status" value="1"/>
</dbReference>
<dbReference type="CDD" id="cd07302">
    <property type="entry name" value="CHD"/>
    <property type="match status" value="1"/>
</dbReference>
<keyword evidence="1" id="KW-1133">Transmembrane helix</keyword>
<dbReference type="InterPro" id="IPR001054">
    <property type="entry name" value="A/G_cyclase"/>
</dbReference>
<dbReference type="RefSeq" id="WP_097280512.1">
    <property type="nucleotide sequence ID" value="NZ_OCNJ01000008.1"/>
</dbReference>
<dbReference type="InterPro" id="IPR050697">
    <property type="entry name" value="Adenylyl/Guanylyl_Cyclase_3/4"/>
</dbReference>
<evidence type="ECO:0000256" key="1">
    <source>
        <dbReference type="SAM" id="Phobius"/>
    </source>
</evidence>
<feature type="domain" description="Guanylate cyclase" evidence="2">
    <location>
        <begin position="264"/>
        <end position="384"/>
    </location>
</feature>
<dbReference type="OrthoDB" id="9762462at2"/>
<accession>A0A286GUR1</accession>
<keyword evidence="1" id="KW-0472">Membrane</keyword>
<dbReference type="PANTHER" id="PTHR43081:SF1">
    <property type="entry name" value="ADENYLATE CYCLASE, TERMINAL-DIFFERENTIATION SPECIFIC"/>
    <property type="match status" value="1"/>
</dbReference>